<dbReference type="InterPro" id="IPR011431">
    <property type="entry name" value="Trafficking_Pga2"/>
</dbReference>
<reference evidence="2" key="1">
    <citation type="journal article" date="2014" name="Genome Announc.">
        <title>Genome sequence of the yeast Cyberlindnera fabianii (Hansenula fabianii).</title>
        <authorList>
            <person name="Freel K.C."/>
            <person name="Sarilar V."/>
            <person name="Neuveglise C."/>
            <person name="Devillers H."/>
            <person name="Friedrich A."/>
            <person name="Schacherer J."/>
        </authorList>
    </citation>
    <scope>NUCLEOTIDE SEQUENCE</scope>
    <source>
        <strain evidence="2">YJS4271</strain>
    </source>
</reference>
<dbReference type="PhylomeDB" id="A0A061ASB1"/>
<dbReference type="OrthoDB" id="4227028at2759"/>
<dbReference type="PANTHER" id="PTHR28199">
    <property type="entry name" value="PROCESSING OF GAS1 AND ALP PROTEIN 2"/>
    <property type="match status" value="1"/>
</dbReference>
<dbReference type="EMBL" id="LK052886">
    <property type="protein sequence ID" value="CDR37619.1"/>
    <property type="molecule type" value="Genomic_DNA"/>
</dbReference>
<evidence type="ECO:0000313" key="2">
    <source>
        <dbReference type="EMBL" id="CDR37619.1"/>
    </source>
</evidence>
<dbReference type="AlphaFoldDB" id="A0A061ASB1"/>
<accession>A0A061ASB1</accession>
<name>A0A061ASB1_CYBFA</name>
<dbReference type="VEuPathDB" id="FungiDB:BON22_0254"/>
<protein>
    <submittedName>
        <fullName evidence="2">CYFA0S01e13454g1_1</fullName>
    </submittedName>
</protein>
<feature type="region of interest" description="Disordered" evidence="1">
    <location>
        <begin position="35"/>
        <end position="68"/>
    </location>
</feature>
<dbReference type="GO" id="GO:0015031">
    <property type="term" value="P:protein transport"/>
    <property type="evidence" value="ECO:0007669"/>
    <property type="project" value="TreeGrafter"/>
</dbReference>
<dbReference type="PIRSF" id="PIRSF022909">
    <property type="entry name" value="UCP022909"/>
    <property type="match status" value="1"/>
</dbReference>
<proteinExistence type="predicted"/>
<gene>
    <name evidence="2" type="ORF">CYFA0S_01e13454g</name>
</gene>
<dbReference type="PANTHER" id="PTHR28199:SF1">
    <property type="entry name" value="PROCESSING OF GAS1 AND ALP PROTEIN 2"/>
    <property type="match status" value="1"/>
</dbReference>
<organism evidence="2">
    <name type="scientific">Cyberlindnera fabianii</name>
    <name type="common">Yeast</name>
    <name type="synonym">Hansenula fabianii</name>
    <dbReference type="NCBI Taxonomy" id="36022"/>
    <lineage>
        <taxon>Eukaryota</taxon>
        <taxon>Fungi</taxon>
        <taxon>Dikarya</taxon>
        <taxon>Ascomycota</taxon>
        <taxon>Saccharomycotina</taxon>
        <taxon>Saccharomycetes</taxon>
        <taxon>Phaffomycetales</taxon>
        <taxon>Phaffomycetaceae</taxon>
        <taxon>Cyberlindnera</taxon>
    </lineage>
</organism>
<dbReference type="Pfam" id="PF07543">
    <property type="entry name" value="PGA2"/>
    <property type="match status" value="1"/>
</dbReference>
<sequence length="111" mass="12819">MDLQHGIRLIIIIGGYWFLRQAAQRYLAKRQLEQQVEADKQGKTQQNLQQYMDGDNDDESATTTGTEAKWGWGKKTRKNVKKQQQILQETLENMHAAAQDDDKDIADLLED</sequence>
<evidence type="ECO:0000256" key="1">
    <source>
        <dbReference type="SAM" id="MobiDB-lite"/>
    </source>
</evidence>